<dbReference type="SMART" id="SM00020">
    <property type="entry name" value="Tryp_SPc"/>
    <property type="match status" value="1"/>
</dbReference>
<feature type="domain" description="Kringle" evidence="16">
    <location>
        <begin position="93"/>
        <end position="156"/>
    </location>
</feature>
<evidence type="ECO:0000259" key="18">
    <source>
        <dbReference type="PROSITE" id="PS50287"/>
    </source>
</evidence>
<keyword evidence="8 12" id="KW-1015">Disulfide bond</keyword>
<dbReference type="PROSITE" id="PS00134">
    <property type="entry name" value="TRYPSIN_HIS"/>
    <property type="match status" value="1"/>
</dbReference>
<dbReference type="SMART" id="SM00202">
    <property type="entry name" value="SR"/>
    <property type="match status" value="3"/>
</dbReference>
<dbReference type="PROSITE" id="PS00021">
    <property type="entry name" value="KRINGLE_1"/>
    <property type="match status" value="1"/>
</dbReference>
<keyword evidence="13" id="KW-0378">Hydrolase</keyword>
<evidence type="ECO:0000259" key="16">
    <source>
        <dbReference type="PROSITE" id="PS50070"/>
    </source>
</evidence>
<dbReference type="GeneTree" id="ENSGT00940000158131"/>
<evidence type="ECO:0000256" key="11">
    <source>
        <dbReference type="PROSITE-ProRule" id="PRU00121"/>
    </source>
</evidence>
<feature type="domain" description="SRCR" evidence="18">
    <location>
        <begin position="279"/>
        <end position="378"/>
    </location>
</feature>
<feature type="disulfide bond" evidence="12">
    <location>
        <begin position="461"/>
        <end position="471"/>
    </location>
</feature>
<evidence type="ECO:0000256" key="4">
    <source>
        <dbReference type="ARBA" id="ARBA00022525"/>
    </source>
</evidence>
<feature type="domain" description="SRCR" evidence="18">
    <location>
        <begin position="166"/>
        <end position="272"/>
    </location>
</feature>
<reference evidence="19" key="2">
    <citation type="submission" date="2025-08" db="UniProtKB">
        <authorList>
            <consortium name="Ensembl"/>
        </authorList>
    </citation>
    <scope>IDENTIFICATION</scope>
    <source>
        <strain evidence="19">Brown Norway</strain>
    </source>
</reference>
<dbReference type="InterPro" id="IPR000001">
    <property type="entry name" value="Kringle"/>
</dbReference>
<dbReference type="PROSITE" id="PS00420">
    <property type="entry name" value="SRCR_1"/>
    <property type="match status" value="3"/>
</dbReference>
<evidence type="ECO:0000256" key="15">
    <source>
        <dbReference type="SAM" id="SignalP"/>
    </source>
</evidence>
<name>A0ABK0M9M9_RAT</name>
<evidence type="ECO:0000256" key="14">
    <source>
        <dbReference type="SAM" id="MobiDB-lite"/>
    </source>
</evidence>
<keyword evidence="5 11" id="KW-0420">Kringle</keyword>
<dbReference type="InterPro" id="IPR018114">
    <property type="entry name" value="TRYPSIN_HIS"/>
</dbReference>
<dbReference type="SMART" id="SM00130">
    <property type="entry name" value="KR"/>
    <property type="match status" value="1"/>
</dbReference>
<feature type="region of interest" description="Disordered" evidence="14">
    <location>
        <begin position="26"/>
        <end position="88"/>
    </location>
</feature>
<dbReference type="CDD" id="cd00190">
    <property type="entry name" value="Tryp_SPc"/>
    <property type="match status" value="1"/>
</dbReference>
<feature type="disulfide bond" evidence="12">
    <location>
        <begin position="347"/>
        <end position="357"/>
    </location>
</feature>
<evidence type="ECO:0000256" key="6">
    <source>
        <dbReference type="ARBA" id="ARBA00022729"/>
    </source>
</evidence>
<dbReference type="SUPFAM" id="SSF56487">
    <property type="entry name" value="SRCR-like"/>
    <property type="match status" value="3"/>
</dbReference>
<evidence type="ECO:0000256" key="5">
    <source>
        <dbReference type="ARBA" id="ARBA00022572"/>
    </source>
</evidence>
<gene>
    <name evidence="19" type="primary">Prss12</name>
</gene>
<dbReference type="InterPro" id="IPR001314">
    <property type="entry name" value="Peptidase_S1A"/>
</dbReference>
<dbReference type="PANTHER" id="PTHR19331">
    <property type="entry name" value="SCAVENGER RECEPTOR DOMAIN-CONTAINING"/>
    <property type="match status" value="1"/>
</dbReference>
<keyword evidence="13" id="KW-0720">Serine protease</keyword>
<dbReference type="RGD" id="69238">
    <property type="gene designation" value="Prss12"/>
</dbReference>
<dbReference type="Pfam" id="PF00530">
    <property type="entry name" value="SRCR"/>
    <property type="match status" value="3"/>
</dbReference>
<evidence type="ECO:0000256" key="9">
    <source>
        <dbReference type="ARBA" id="ARBA00023180"/>
    </source>
</evidence>
<evidence type="ECO:0000256" key="13">
    <source>
        <dbReference type="RuleBase" id="RU363034"/>
    </source>
</evidence>
<dbReference type="Gene3D" id="2.40.20.10">
    <property type="entry name" value="Plasminogen Kringle 4"/>
    <property type="match status" value="1"/>
</dbReference>
<keyword evidence="4" id="KW-0964">Secreted</keyword>
<dbReference type="InterPro" id="IPR033116">
    <property type="entry name" value="TRYPSIN_SER"/>
</dbReference>
<keyword evidence="13" id="KW-0645">Protease</keyword>
<dbReference type="InterPro" id="IPR013806">
    <property type="entry name" value="Kringle-like"/>
</dbReference>
<evidence type="ECO:0000256" key="7">
    <source>
        <dbReference type="ARBA" id="ARBA00022737"/>
    </source>
</evidence>
<feature type="disulfide bond" evidence="12">
    <location>
        <begin position="417"/>
        <end position="481"/>
    </location>
</feature>
<comment type="caution">
    <text evidence="12">Lacks conserved residue(s) required for the propagation of feature annotation.</text>
</comment>
<feature type="chain" id="PRO_5045075878" description="Neurotrypsin" evidence="15">
    <location>
        <begin position="22"/>
        <end position="767"/>
    </location>
</feature>
<feature type="compositionally biased region" description="Pro residues" evidence="14">
    <location>
        <begin position="54"/>
        <end position="63"/>
    </location>
</feature>
<keyword evidence="9" id="KW-0325">Glycoprotein</keyword>
<dbReference type="PROSITE" id="PS50287">
    <property type="entry name" value="SRCR_2"/>
    <property type="match status" value="3"/>
</dbReference>
<keyword evidence="7" id="KW-0677">Repeat</keyword>
<dbReference type="PROSITE" id="PS50240">
    <property type="entry name" value="TRYPSIN_DOM"/>
    <property type="match status" value="1"/>
</dbReference>
<evidence type="ECO:0000256" key="2">
    <source>
        <dbReference type="ARBA" id="ARBA00004613"/>
    </source>
</evidence>
<keyword evidence="6 15" id="KW-0732">Signal</keyword>
<reference evidence="19" key="3">
    <citation type="submission" date="2025-09" db="UniProtKB">
        <authorList>
            <consortium name="Ensembl"/>
        </authorList>
    </citation>
    <scope>IDENTIFICATION</scope>
    <source>
        <strain evidence="19">Brown Norway</strain>
    </source>
</reference>
<evidence type="ECO:0000313" key="20">
    <source>
        <dbReference type="Proteomes" id="UP000002494"/>
    </source>
</evidence>
<dbReference type="Proteomes" id="UP000002494">
    <property type="component" value="Chromosome 2"/>
</dbReference>
<evidence type="ECO:0000256" key="12">
    <source>
        <dbReference type="PROSITE-ProRule" id="PRU00196"/>
    </source>
</evidence>
<dbReference type="InterPro" id="IPR036772">
    <property type="entry name" value="SRCR-like_dom_sf"/>
</dbReference>
<evidence type="ECO:0000256" key="3">
    <source>
        <dbReference type="ARBA" id="ARBA00017669"/>
    </source>
</evidence>
<comment type="subcellular location">
    <subcellularLocation>
        <location evidence="2">Secreted</location>
    </subcellularLocation>
</comment>
<feature type="disulfide bond" evidence="12">
    <location>
        <begin position="430"/>
        <end position="491"/>
    </location>
</feature>
<dbReference type="Ensembl" id="ENSRNOT00000173910.1">
    <property type="protein sequence ID" value="ENSRNOP00000111634.1"/>
    <property type="gene ID" value="ENSRNOG00000015353.5"/>
</dbReference>
<feature type="signal peptide" evidence="15">
    <location>
        <begin position="1"/>
        <end position="21"/>
    </location>
</feature>
<dbReference type="PROSITE" id="PS50070">
    <property type="entry name" value="KRINGLE_2"/>
    <property type="match status" value="1"/>
</dbReference>
<dbReference type="SUPFAM" id="SSF57440">
    <property type="entry name" value="Kringle-like"/>
    <property type="match status" value="1"/>
</dbReference>
<dbReference type="PRINTS" id="PR00258">
    <property type="entry name" value="SPERACTRCPTR"/>
</dbReference>
<evidence type="ECO:0000256" key="1">
    <source>
        <dbReference type="ARBA" id="ARBA00002744"/>
    </source>
</evidence>
<organism evidence="19 20">
    <name type="scientific">Rattus norvegicus</name>
    <name type="common">Rat</name>
    <dbReference type="NCBI Taxonomy" id="10116"/>
    <lineage>
        <taxon>Eukaryota</taxon>
        <taxon>Metazoa</taxon>
        <taxon>Chordata</taxon>
        <taxon>Craniata</taxon>
        <taxon>Vertebrata</taxon>
        <taxon>Euteleostomi</taxon>
        <taxon>Mammalia</taxon>
        <taxon>Eutheria</taxon>
        <taxon>Euarchontoglires</taxon>
        <taxon>Glires</taxon>
        <taxon>Rodentia</taxon>
        <taxon>Myomorpha</taxon>
        <taxon>Muroidea</taxon>
        <taxon>Muridae</taxon>
        <taxon>Murinae</taxon>
        <taxon>Rattus</taxon>
    </lineage>
</organism>
<comment type="function">
    <text evidence="1">Plays a role in neuronal plasticity and the proteolytic action may subserve structural reorganizations associated with learning and memory operations.</text>
</comment>
<reference evidence="19" key="1">
    <citation type="submission" date="2024-01" db="EMBL/GenBank/DDBJ databases">
        <title>GRCr8: a new rat reference genome assembly contstructed from accurate long reads and long range scaffolding.</title>
        <authorList>
            <person name="Doris P.A."/>
            <person name="Kalbfleisch T."/>
            <person name="Li K."/>
            <person name="Howe K."/>
            <person name="Wood J."/>
        </authorList>
    </citation>
    <scope>NUCLEOTIDE SEQUENCE [LARGE SCALE GENOMIC DNA]</scope>
    <source>
        <strain evidence="19">Brown Norway</strain>
    </source>
</reference>
<evidence type="ECO:0000313" key="19">
    <source>
        <dbReference type="Ensembl" id="ENSRNOP00000111634.1"/>
    </source>
</evidence>
<dbReference type="Gene3D" id="2.40.10.10">
    <property type="entry name" value="Trypsin-like serine proteases"/>
    <property type="match status" value="1"/>
</dbReference>
<dbReference type="PRINTS" id="PR00722">
    <property type="entry name" value="CHYMOTRYPSIN"/>
</dbReference>
<feature type="domain" description="Peptidase S1" evidence="17">
    <location>
        <begin position="523"/>
        <end position="766"/>
    </location>
</feature>
<dbReference type="PANTHER" id="PTHR19331:SF22">
    <property type="entry name" value="DELETED IN MALIGNANT BRAIN TUMORS 1 PROTEIN"/>
    <property type="match status" value="1"/>
</dbReference>
<evidence type="ECO:0000256" key="10">
    <source>
        <dbReference type="ARBA" id="ARBA00030576"/>
    </source>
</evidence>
<sequence>MALARCVLAVILGVLSEVARADPVLHSPLHRPHPSPPRSQHAHYLPSSRRPPRTPRFPLPPRAPAAQRPQLLSTRHTPPTISRRCGAGEPWGNATNLGVPCLHWDEVPPFLERSPPASWAELRGQPHNFCRSPGGAGRPWCFYRNAQGKVDWGYCDCGQGPALPVIRLVGGKSGHEGRVELYHAGQWGTICDDQWDDADAEVICRQLGLRHLLYPSGIAKAWHQAHFGEGSGPILLDEVRCTGNELSIEQCPKSSWGEHNCGHKEDAGVSCAPLTDGVIRLSGGKSVHEGRLEVYYRGQWGTVCDDGWTEMNTYVACRLLGFKYGKQSSVNHFEGSSRPIWLDDVSCSGKEASFIQCSRRQWGRHDCSHREDVGLTCYPDSDGHRLSPGFPIRLMDGENKREGRVEVFVSGQWGTICDDGWTDKHAAVICRQLGYKGPARARTMAYFGEGKGPIHMDNVKCTGNEKALADCVKQDIGRHNCRHSEDAGVICDYYEKKTSGHGNKETLSSGCGLRLLHRRQKRIIGGNNSLRGAWPWQASLRLKSTHGDGRLLCGATLLSSCWVLTAAHCFKRYGNNSRSYAVRVGDYHTLVPEEFEQEIGVQQIVIHRNYRPDSSDYDIALVRLQGSGEQCARLSTHVLPACLPLWRERPQKTASNCHITGWGDTGRAYSRTLQQAAVPLLPKRFCKERYKGLFTGRMLCAGNLQEDNRVDSCQGDSGGPLMCEKPDETWVVYGVTSWGYGCGIKDTPGVYTRVPAFVPWIKSVTSL</sequence>
<dbReference type="Gene3D" id="3.10.250.10">
    <property type="entry name" value="SRCR-like domain"/>
    <property type="match status" value="3"/>
</dbReference>
<feature type="domain" description="SRCR" evidence="18">
    <location>
        <begin position="392"/>
        <end position="492"/>
    </location>
</feature>
<keyword evidence="20" id="KW-1185">Reference proteome</keyword>
<dbReference type="InterPro" id="IPR009003">
    <property type="entry name" value="Peptidase_S1_PA"/>
</dbReference>
<dbReference type="InterPro" id="IPR001190">
    <property type="entry name" value="SRCR"/>
</dbReference>
<dbReference type="InterPro" id="IPR038178">
    <property type="entry name" value="Kringle_sf"/>
</dbReference>
<feature type="disulfide bond" evidence="12">
    <location>
        <begin position="241"/>
        <end position="251"/>
    </location>
</feature>
<evidence type="ECO:0000256" key="8">
    <source>
        <dbReference type="ARBA" id="ARBA00023157"/>
    </source>
</evidence>
<dbReference type="InterPro" id="IPR043504">
    <property type="entry name" value="Peptidase_S1_PA_chymotrypsin"/>
</dbReference>
<protein>
    <recommendedName>
        <fullName evidence="3">Neurotrypsin</fullName>
    </recommendedName>
    <alternativeName>
        <fullName evidence="10">Serine protease 12</fullName>
    </alternativeName>
</protein>
<dbReference type="SUPFAM" id="SSF50494">
    <property type="entry name" value="Trypsin-like serine proteases"/>
    <property type="match status" value="1"/>
</dbReference>
<proteinExistence type="predicted"/>
<dbReference type="InterPro" id="IPR001254">
    <property type="entry name" value="Trypsin_dom"/>
</dbReference>
<accession>A0ABK0M9M9</accession>
<evidence type="ECO:0000259" key="17">
    <source>
        <dbReference type="PROSITE" id="PS50240"/>
    </source>
</evidence>
<dbReference type="PROSITE" id="PS00135">
    <property type="entry name" value="TRYPSIN_SER"/>
    <property type="match status" value="1"/>
</dbReference>
<dbReference type="InterPro" id="IPR018056">
    <property type="entry name" value="Kringle_CS"/>
</dbReference>
<dbReference type="Pfam" id="PF00089">
    <property type="entry name" value="Trypsin"/>
    <property type="match status" value="1"/>
</dbReference>